<evidence type="ECO:0000313" key="3">
    <source>
        <dbReference type="Proteomes" id="UP001198571"/>
    </source>
</evidence>
<sequence length="218" mass="22768">MMRRLTALSLSLLVLAALPARASLCDHRLSEVIAARAPALAAAATDLSALRAMTRSQPDFFTLVDSRSGQSALGAVLSNASALSIGAQLLGAGGTVVSGPAVGMAAGAAVLGLGGLEGICQFRREKISDYYEVLAILSAVADSADPKLFQLQPGPARKKGAVVELWEEKSGVRRQYPVASLSFVDGELLLNRWGRDLSLGYLMQFEALSPEFGPPAAE</sequence>
<evidence type="ECO:0000256" key="1">
    <source>
        <dbReference type="SAM" id="SignalP"/>
    </source>
</evidence>
<proteinExistence type="predicted"/>
<dbReference type="Proteomes" id="UP001198571">
    <property type="component" value="Unassembled WGS sequence"/>
</dbReference>
<dbReference type="EMBL" id="JACDXX010000017">
    <property type="protein sequence ID" value="MCB5411572.1"/>
    <property type="molecule type" value="Genomic_DNA"/>
</dbReference>
<gene>
    <name evidence="2" type="ORF">H0485_16395</name>
</gene>
<organism evidence="2 3">
    <name type="scientific">Pseudogemmobacter faecipullorum</name>
    <dbReference type="NCBI Taxonomy" id="2755041"/>
    <lineage>
        <taxon>Bacteria</taxon>
        <taxon>Pseudomonadati</taxon>
        <taxon>Pseudomonadota</taxon>
        <taxon>Alphaproteobacteria</taxon>
        <taxon>Rhodobacterales</taxon>
        <taxon>Paracoccaceae</taxon>
        <taxon>Pseudogemmobacter</taxon>
    </lineage>
</organism>
<name>A0ABS8CQ94_9RHOB</name>
<dbReference type="RefSeq" id="WP_226937041.1">
    <property type="nucleotide sequence ID" value="NZ_JACDXX010000017.1"/>
</dbReference>
<reference evidence="2 3" key="1">
    <citation type="submission" date="2020-07" db="EMBL/GenBank/DDBJ databases">
        <title>Pseudogemmobacter sp. nov., isolated from poultry manure in Taiwan.</title>
        <authorList>
            <person name="Lin S.-Y."/>
            <person name="Tang Y.-S."/>
            <person name="Young C.-C."/>
        </authorList>
    </citation>
    <scope>NUCLEOTIDE SEQUENCE [LARGE SCALE GENOMIC DNA]</scope>
    <source>
        <strain evidence="2 3">CC-YST710</strain>
    </source>
</reference>
<keyword evidence="3" id="KW-1185">Reference proteome</keyword>
<protein>
    <submittedName>
        <fullName evidence="2">Uncharacterized protein</fullName>
    </submittedName>
</protein>
<feature type="chain" id="PRO_5045329122" evidence="1">
    <location>
        <begin position="23"/>
        <end position="218"/>
    </location>
</feature>
<comment type="caution">
    <text evidence="2">The sequence shown here is derived from an EMBL/GenBank/DDBJ whole genome shotgun (WGS) entry which is preliminary data.</text>
</comment>
<feature type="signal peptide" evidence="1">
    <location>
        <begin position="1"/>
        <end position="22"/>
    </location>
</feature>
<keyword evidence="1" id="KW-0732">Signal</keyword>
<evidence type="ECO:0000313" key="2">
    <source>
        <dbReference type="EMBL" id="MCB5411572.1"/>
    </source>
</evidence>
<accession>A0ABS8CQ94</accession>